<sequence length="110" mass="11961">MVIPADAERYLRAVTRLLPPRVARQVRAELLGHLHQDMLDARLRGLDEAEAWAQALQEAGPVWPAAWRLVQVHTLGRALRVVLVGVALGGAAYAVQSGTTLPPMSQQAQP</sequence>
<name>A0ABQ2ELW9_9DEIO</name>
<accession>A0ABQ2ELW9</accession>
<evidence type="ECO:0000313" key="3">
    <source>
        <dbReference type="Proteomes" id="UP000647587"/>
    </source>
</evidence>
<gene>
    <name evidence="2" type="ORF">GCM10008955_07290</name>
</gene>
<keyword evidence="3" id="KW-1185">Reference proteome</keyword>
<evidence type="ECO:0000313" key="2">
    <source>
        <dbReference type="EMBL" id="GGK16429.1"/>
    </source>
</evidence>
<dbReference type="EMBL" id="BMPP01000002">
    <property type="protein sequence ID" value="GGK16429.1"/>
    <property type="molecule type" value="Genomic_DNA"/>
</dbReference>
<comment type="caution">
    <text evidence="2">The sequence shown here is derived from an EMBL/GenBank/DDBJ whole genome shotgun (WGS) entry which is preliminary data.</text>
</comment>
<keyword evidence="1" id="KW-0812">Transmembrane</keyword>
<protein>
    <submittedName>
        <fullName evidence="2">Uncharacterized protein</fullName>
    </submittedName>
</protein>
<proteinExistence type="predicted"/>
<keyword evidence="1" id="KW-0472">Membrane</keyword>
<dbReference type="Proteomes" id="UP000647587">
    <property type="component" value="Unassembled WGS sequence"/>
</dbReference>
<organism evidence="2 3">
    <name type="scientific">Deinococcus malanensis</name>
    <dbReference type="NCBI Taxonomy" id="1706855"/>
    <lineage>
        <taxon>Bacteria</taxon>
        <taxon>Thermotogati</taxon>
        <taxon>Deinococcota</taxon>
        <taxon>Deinococci</taxon>
        <taxon>Deinococcales</taxon>
        <taxon>Deinococcaceae</taxon>
        <taxon>Deinococcus</taxon>
    </lineage>
</organism>
<keyword evidence="1" id="KW-1133">Transmembrane helix</keyword>
<feature type="transmembrane region" description="Helical" evidence="1">
    <location>
        <begin position="78"/>
        <end position="95"/>
    </location>
</feature>
<reference evidence="3" key="1">
    <citation type="journal article" date="2019" name="Int. J. Syst. Evol. Microbiol.">
        <title>The Global Catalogue of Microorganisms (GCM) 10K type strain sequencing project: providing services to taxonomists for standard genome sequencing and annotation.</title>
        <authorList>
            <consortium name="The Broad Institute Genomics Platform"/>
            <consortium name="The Broad Institute Genome Sequencing Center for Infectious Disease"/>
            <person name="Wu L."/>
            <person name="Ma J."/>
        </authorList>
    </citation>
    <scope>NUCLEOTIDE SEQUENCE [LARGE SCALE GENOMIC DNA]</scope>
    <source>
        <strain evidence="3">JCM 30331</strain>
    </source>
</reference>
<evidence type="ECO:0000256" key="1">
    <source>
        <dbReference type="SAM" id="Phobius"/>
    </source>
</evidence>